<proteinExistence type="inferred from homology"/>
<feature type="domain" description="Pyrroline-5-carboxylate reductase catalytic N-terminal" evidence="7">
    <location>
        <begin position="1"/>
        <end position="87"/>
    </location>
</feature>
<dbReference type="PIRSF" id="PIRSF000193">
    <property type="entry name" value="Pyrrol-5-carb_rd"/>
    <property type="match status" value="1"/>
</dbReference>
<dbReference type="InterPro" id="IPR029036">
    <property type="entry name" value="P5CR_dimer"/>
</dbReference>
<dbReference type="Gene3D" id="3.40.50.720">
    <property type="entry name" value="NAD(P)-binding Rossmann-like Domain"/>
    <property type="match status" value="1"/>
</dbReference>
<evidence type="ECO:0000256" key="6">
    <source>
        <dbReference type="PIRSR" id="PIRSR000193-1"/>
    </source>
</evidence>
<dbReference type="InterPro" id="IPR000304">
    <property type="entry name" value="Pyrroline-COOH_reductase"/>
</dbReference>
<evidence type="ECO:0000313" key="9">
    <source>
        <dbReference type="EMBL" id="MBU2786792.1"/>
    </source>
</evidence>
<dbReference type="PANTHER" id="PTHR11645">
    <property type="entry name" value="PYRROLINE-5-CARBOXYLATE REDUCTASE"/>
    <property type="match status" value="1"/>
</dbReference>
<protein>
    <recommendedName>
        <fullName evidence="4 5">Pyrroline-5-carboxylate reductase</fullName>
        <shortName evidence="4">P5C reductase</shortName>
        <shortName evidence="4">P5CR</shortName>
        <ecNumber evidence="4 5">1.5.1.2</ecNumber>
    </recommendedName>
    <alternativeName>
        <fullName evidence="4">PCA reductase</fullName>
    </alternativeName>
</protein>
<keyword evidence="4" id="KW-0028">Amino-acid biosynthesis</keyword>
<evidence type="ECO:0000256" key="3">
    <source>
        <dbReference type="ARBA" id="ARBA00023002"/>
    </source>
</evidence>
<dbReference type="Gene3D" id="1.10.3730.10">
    <property type="entry name" value="ProC C-terminal domain-like"/>
    <property type="match status" value="1"/>
</dbReference>
<dbReference type="GO" id="GO:0005737">
    <property type="term" value="C:cytoplasm"/>
    <property type="evidence" value="ECO:0007669"/>
    <property type="project" value="UniProtKB-SubCell"/>
</dbReference>
<dbReference type="InterPro" id="IPR036291">
    <property type="entry name" value="NAD(P)-bd_dom_sf"/>
</dbReference>
<keyword evidence="3 4" id="KW-0560">Oxidoreductase</keyword>
<dbReference type="InterPro" id="IPR008927">
    <property type="entry name" value="6-PGluconate_DH-like_C_sf"/>
</dbReference>
<comment type="similarity">
    <text evidence="1 4">Belongs to the pyrroline-5-carboxylate reductase family.</text>
</comment>
<keyword evidence="4" id="KW-0963">Cytoplasm</keyword>
<dbReference type="FunFam" id="1.10.3730.10:FF:000001">
    <property type="entry name" value="Pyrroline-5-carboxylate reductase"/>
    <property type="match status" value="1"/>
</dbReference>
<comment type="pathway">
    <text evidence="4">Amino-acid biosynthesis; L-proline biosynthesis; L-proline from L-glutamate 5-semialdehyde: step 1/1.</text>
</comment>
<evidence type="ECO:0000313" key="10">
    <source>
        <dbReference type="Proteomes" id="UP001197378"/>
    </source>
</evidence>
<dbReference type="SUPFAM" id="SSF51735">
    <property type="entry name" value="NAD(P)-binding Rossmann-fold domains"/>
    <property type="match status" value="1"/>
</dbReference>
<dbReference type="GO" id="GO:0055129">
    <property type="term" value="P:L-proline biosynthetic process"/>
    <property type="evidence" value="ECO:0007669"/>
    <property type="project" value="UniProtKB-UniRule"/>
</dbReference>
<organism evidence="9 10">
    <name type="scientific">Igneacidithiobacillus copahuensis</name>
    <dbReference type="NCBI Taxonomy" id="2724909"/>
    <lineage>
        <taxon>Bacteria</taxon>
        <taxon>Pseudomonadati</taxon>
        <taxon>Pseudomonadota</taxon>
        <taxon>Acidithiobacillia</taxon>
        <taxon>Acidithiobacillales</taxon>
        <taxon>Acidithiobacillaceae</taxon>
        <taxon>Igneacidithiobacillus</taxon>
    </lineage>
</organism>
<dbReference type="InterPro" id="IPR028939">
    <property type="entry name" value="P5C_Rdtase_cat_N"/>
</dbReference>
<comment type="catalytic activity">
    <reaction evidence="4">
        <text>L-proline + NAD(+) = (S)-1-pyrroline-5-carboxylate + NADH + 2 H(+)</text>
        <dbReference type="Rhea" id="RHEA:14105"/>
        <dbReference type="ChEBI" id="CHEBI:15378"/>
        <dbReference type="ChEBI" id="CHEBI:17388"/>
        <dbReference type="ChEBI" id="CHEBI:57540"/>
        <dbReference type="ChEBI" id="CHEBI:57945"/>
        <dbReference type="ChEBI" id="CHEBI:60039"/>
        <dbReference type="EC" id="1.5.1.2"/>
    </reaction>
</comment>
<dbReference type="GO" id="GO:0004735">
    <property type="term" value="F:pyrroline-5-carboxylate reductase activity"/>
    <property type="evidence" value="ECO:0007669"/>
    <property type="project" value="UniProtKB-UniRule"/>
</dbReference>
<feature type="binding site" evidence="6">
    <location>
        <begin position="57"/>
        <end position="60"/>
    </location>
    <ligand>
        <name>NADP(+)</name>
        <dbReference type="ChEBI" id="CHEBI:58349"/>
    </ligand>
</feature>
<dbReference type="NCBIfam" id="TIGR00112">
    <property type="entry name" value="proC"/>
    <property type="match status" value="1"/>
</dbReference>
<evidence type="ECO:0000256" key="2">
    <source>
        <dbReference type="ARBA" id="ARBA00022857"/>
    </source>
</evidence>
<comment type="caution">
    <text evidence="9">The sequence shown here is derived from an EMBL/GenBank/DDBJ whole genome shotgun (WGS) entry which is preliminary data.</text>
</comment>
<evidence type="ECO:0000256" key="5">
    <source>
        <dbReference type="NCBIfam" id="TIGR00112"/>
    </source>
</evidence>
<evidence type="ECO:0000256" key="4">
    <source>
        <dbReference type="HAMAP-Rule" id="MF_01925"/>
    </source>
</evidence>
<dbReference type="Proteomes" id="UP001197378">
    <property type="component" value="Unassembled WGS sequence"/>
</dbReference>
<gene>
    <name evidence="4" type="primary">proC</name>
    <name evidence="9" type="ORF">HFQ13_00940</name>
</gene>
<dbReference type="SUPFAM" id="SSF48179">
    <property type="entry name" value="6-phosphogluconate dehydrogenase C-terminal domain-like"/>
    <property type="match status" value="1"/>
</dbReference>
<comment type="function">
    <text evidence="4">Catalyzes the reduction of 1-pyrroline-5-carboxylate (PCA) to L-proline.</text>
</comment>
<keyword evidence="4" id="KW-0641">Proline biosynthesis</keyword>
<dbReference type="AlphaFoldDB" id="A0AAE2YMK6"/>
<keyword evidence="10" id="KW-1185">Reference proteome</keyword>
<dbReference type="EC" id="1.5.1.2" evidence="4 5"/>
<keyword evidence="2 4" id="KW-0521">NADP</keyword>
<comment type="subcellular location">
    <subcellularLocation>
        <location evidence="4">Cytoplasm</location>
    </subcellularLocation>
</comment>
<dbReference type="Pfam" id="PF03807">
    <property type="entry name" value="F420_oxidored"/>
    <property type="match status" value="1"/>
</dbReference>
<dbReference type="HAMAP" id="MF_01925">
    <property type="entry name" value="P5C_reductase"/>
    <property type="match status" value="1"/>
</dbReference>
<dbReference type="Pfam" id="PF14748">
    <property type="entry name" value="P5CR_dimer"/>
    <property type="match status" value="1"/>
</dbReference>
<reference evidence="9" key="1">
    <citation type="journal article" date="2021" name="ISME J.">
        <title>Genomic evolution of the class Acidithiobacillia: deep-branching Proteobacteria living in extreme acidic conditions.</title>
        <authorList>
            <person name="Moya-Beltran A."/>
            <person name="Beard S."/>
            <person name="Rojas-Villalobos C."/>
            <person name="Issotta F."/>
            <person name="Gallardo Y."/>
            <person name="Ulloa R."/>
            <person name="Giaveno A."/>
            <person name="Degli Esposti M."/>
            <person name="Johnson D.B."/>
            <person name="Quatrini R."/>
        </authorList>
    </citation>
    <scope>NUCLEOTIDE SEQUENCE</scope>
    <source>
        <strain evidence="9">VAN18-1</strain>
    </source>
</reference>
<sequence length="261" mass="27583">MARALIAGLCNHGFPAQQIQVHAPHPQRRDALAAEFGVQSLAAEPCPLPPEAIVVYAAKPKQMRAILTAWAHELRAARVLLISVAAGVRLSSLQALVPEVDVVRVMPNTPTQIGAGASTLYAPAELDTARRQQAEKLVQSTGLAEWLPDEESMDMATALAGSGPAYVFLFLEALEDAAVAGGLYRDQARRLAIATLRGAAELAQQSDLAPALLRHQVTSPGGTTAAGLSAWEEGLRPLAKRALDAASRRSQELAALLAEEL</sequence>
<accession>A0AAE2YMK6</accession>
<name>A0AAE2YMK6_9PROT</name>
<evidence type="ECO:0000256" key="1">
    <source>
        <dbReference type="ARBA" id="ARBA00005525"/>
    </source>
</evidence>
<dbReference type="EMBL" id="JAAXYO010000016">
    <property type="protein sequence ID" value="MBU2786792.1"/>
    <property type="molecule type" value="Genomic_DNA"/>
</dbReference>
<comment type="catalytic activity">
    <reaction evidence="4">
        <text>L-proline + NADP(+) = (S)-1-pyrroline-5-carboxylate + NADPH + 2 H(+)</text>
        <dbReference type="Rhea" id="RHEA:14109"/>
        <dbReference type="ChEBI" id="CHEBI:15378"/>
        <dbReference type="ChEBI" id="CHEBI:17388"/>
        <dbReference type="ChEBI" id="CHEBI:57783"/>
        <dbReference type="ChEBI" id="CHEBI:58349"/>
        <dbReference type="ChEBI" id="CHEBI:60039"/>
        <dbReference type="EC" id="1.5.1.2"/>
    </reaction>
</comment>
<evidence type="ECO:0000259" key="8">
    <source>
        <dbReference type="Pfam" id="PF14748"/>
    </source>
</evidence>
<feature type="domain" description="Pyrroline-5-carboxylate reductase dimerisation" evidence="8">
    <location>
        <begin position="150"/>
        <end position="253"/>
    </location>
</feature>
<dbReference type="PANTHER" id="PTHR11645:SF0">
    <property type="entry name" value="PYRROLINE-5-CARBOXYLATE REDUCTASE 3"/>
    <property type="match status" value="1"/>
</dbReference>
<evidence type="ECO:0000259" key="7">
    <source>
        <dbReference type="Pfam" id="PF03807"/>
    </source>
</evidence>